<name>A0A9P8SYK3_9ASCO</name>
<reference evidence="1" key="2">
    <citation type="submission" date="2021-01" db="EMBL/GenBank/DDBJ databases">
        <authorList>
            <person name="Schikora-Tamarit M.A."/>
        </authorList>
    </citation>
    <scope>NUCLEOTIDE SEQUENCE</scope>
    <source>
        <strain evidence="1">NCAIM Y.01608</strain>
    </source>
</reference>
<evidence type="ECO:0000313" key="1">
    <source>
        <dbReference type="EMBL" id="KAH3659793.1"/>
    </source>
</evidence>
<organism evidence="1 2">
    <name type="scientific">Ogataea polymorpha</name>
    <dbReference type="NCBI Taxonomy" id="460523"/>
    <lineage>
        <taxon>Eukaryota</taxon>
        <taxon>Fungi</taxon>
        <taxon>Dikarya</taxon>
        <taxon>Ascomycota</taxon>
        <taxon>Saccharomycotina</taxon>
        <taxon>Pichiomycetes</taxon>
        <taxon>Pichiales</taxon>
        <taxon>Pichiaceae</taxon>
        <taxon>Ogataea</taxon>
    </lineage>
</organism>
<dbReference type="EMBL" id="JAEUBD010001504">
    <property type="protein sequence ID" value="KAH3659793.1"/>
    <property type="molecule type" value="Genomic_DNA"/>
</dbReference>
<reference evidence="1" key="1">
    <citation type="journal article" date="2021" name="Open Biol.">
        <title>Shared evolutionary footprints suggest mitochondrial oxidative damage underlies multiple complex I losses in fungi.</title>
        <authorList>
            <person name="Schikora-Tamarit M.A."/>
            <person name="Marcet-Houben M."/>
            <person name="Nosek J."/>
            <person name="Gabaldon T."/>
        </authorList>
    </citation>
    <scope>NUCLEOTIDE SEQUENCE</scope>
    <source>
        <strain evidence="1">NCAIM Y.01608</strain>
    </source>
</reference>
<sequence>MDGSNQSPSSEWTTVLITSSGSSTPSALATFTTSLIAGIDTASRVPERSSLPVSTHVRAQTVFKVALYTNFLYLYHLVFSK</sequence>
<gene>
    <name evidence="1" type="ORF">OGATHE_005838</name>
</gene>
<evidence type="ECO:0000313" key="2">
    <source>
        <dbReference type="Proteomes" id="UP000788993"/>
    </source>
</evidence>
<dbReference type="Proteomes" id="UP000788993">
    <property type="component" value="Unassembled WGS sequence"/>
</dbReference>
<protein>
    <submittedName>
        <fullName evidence="1">Uncharacterized protein</fullName>
    </submittedName>
</protein>
<dbReference type="AlphaFoldDB" id="A0A9P8SYK3"/>
<comment type="caution">
    <text evidence="1">The sequence shown here is derived from an EMBL/GenBank/DDBJ whole genome shotgun (WGS) entry which is preliminary data.</text>
</comment>
<keyword evidence="2" id="KW-1185">Reference proteome</keyword>
<proteinExistence type="predicted"/>
<accession>A0A9P8SYK3</accession>